<reference evidence="4 5" key="1">
    <citation type="submission" date="2019-12" db="EMBL/GenBank/DDBJ databases">
        <title>Genomic-based taxomic classification of the family Erythrobacteraceae.</title>
        <authorList>
            <person name="Xu L."/>
        </authorList>
    </citation>
    <scope>NUCLEOTIDE SEQUENCE [LARGE SCALE GENOMIC DNA]</scope>
    <source>
        <strain evidence="4 5">JCM 16339</strain>
    </source>
</reference>
<proteinExistence type="predicted"/>
<evidence type="ECO:0000313" key="4">
    <source>
        <dbReference type="EMBL" id="MXO88611.1"/>
    </source>
</evidence>
<feature type="transmembrane region" description="Helical" evidence="2">
    <location>
        <begin position="7"/>
        <end position="25"/>
    </location>
</feature>
<dbReference type="InterPro" id="IPR011042">
    <property type="entry name" value="6-blade_b-propeller_TolB-like"/>
</dbReference>
<sequence length="488" mass="52751">MRIIRNIVIFILAFAIVVGAAFWWLTRGDTAQYTIEETSGTDPVLAEPDPQTIPTVGVARPIGWEDGEAPAAADGLVVTRFAEGLEHPRVIYTMPNGDVLVTLSNAPERVVAGGNAITNFIAGLLFSQAGAAVPSPNKLVLLRDADSDGVAEEQHVLRDDLDSPSGIAWRDGNLYIANHDEVLRFDYAEGANVVSGEAEKLMDLPGAGNHWMRNIILNDEGTLLYVAVGSASNIGEGGMDIELGRAAIHELNLENGSSRVYAGGLRNPNGLAWNPWSGELWTTVNERDQLGSDLVPDYLTNVPLGVNYGWPWVYYNDVIDERVEAPMPQFLTEYTRTPEFALGAHVAPLGLVFTQGGTMLGEQFSQGAFIARHGSWNRKPAAGYDVVYVAFDERGNPLGKPVTVLESFLAGEGKTHGRPTWVAWDRTGALLVSDDTGNIIWRVTNPAAAATAVPVRNRGEPLPPRRELNGDPARAFDDPPVDLLPGNF</sequence>
<organism evidence="4 5">
    <name type="scientific">Alteraurantiacibacter aestuarii</name>
    <dbReference type="NCBI Taxonomy" id="650004"/>
    <lineage>
        <taxon>Bacteria</taxon>
        <taxon>Pseudomonadati</taxon>
        <taxon>Pseudomonadota</taxon>
        <taxon>Alphaproteobacteria</taxon>
        <taxon>Sphingomonadales</taxon>
        <taxon>Erythrobacteraceae</taxon>
        <taxon>Alteraurantiacibacter</taxon>
    </lineage>
</organism>
<feature type="domain" description="Pyrroloquinoline quinone-dependent pyranose dehydrogenase beta-propeller" evidence="3">
    <location>
        <begin position="335"/>
        <end position="440"/>
    </location>
</feature>
<keyword evidence="2" id="KW-0472">Membrane</keyword>
<dbReference type="Pfam" id="PF22807">
    <property type="entry name" value="TrAA12"/>
    <property type="match status" value="2"/>
</dbReference>
<protein>
    <submittedName>
        <fullName evidence="4">Sorbosone dehydrogenase family protein</fullName>
    </submittedName>
</protein>
<dbReference type="RefSeq" id="WP_160590805.1">
    <property type="nucleotide sequence ID" value="NZ_BAAAFP010000001.1"/>
</dbReference>
<keyword evidence="2" id="KW-1133">Transmembrane helix</keyword>
<dbReference type="Gene3D" id="2.120.10.30">
    <property type="entry name" value="TolB, C-terminal domain"/>
    <property type="match status" value="1"/>
</dbReference>
<feature type="domain" description="Pyrroloquinoline quinone-dependent pyranose dehydrogenase beta-propeller" evidence="3">
    <location>
        <begin position="145"/>
        <end position="291"/>
    </location>
</feature>
<evidence type="ECO:0000256" key="2">
    <source>
        <dbReference type="SAM" id="Phobius"/>
    </source>
</evidence>
<evidence type="ECO:0000259" key="3">
    <source>
        <dbReference type="Pfam" id="PF22807"/>
    </source>
</evidence>
<dbReference type="InterPro" id="IPR011041">
    <property type="entry name" value="Quinoprot_gluc/sorb_DH_b-prop"/>
</dbReference>
<evidence type="ECO:0000256" key="1">
    <source>
        <dbReference type="SAM" id="MobiDB-lite"/>
    </source>
</evidence>
<name>A0A844ZJH5_9SPHN</name>
<dbReference type="SUPFAM" id="SSF50952">
    <property type="entry name" value="Soluble quinoprotein glucose dehydrogenase"/>
    <property type="match status" value="1"/>
</dbReference>
<dbReference type="Proteomes" id="UP000435243">
    <property type="component" value="Unassembled WGS sequence"/>
</dbReference>
<dbReference type="AlphaFoldDB" id="A0A844ZJH5"/>
<dbReference type="PANTHER" id="PTHR33546:SF1">
    <property type="entry name" value="LARGE, MULTIFUNCTIONAL SECRETED PROTEIN"/>
    <property type="match status" value="1"/>
</dbReference>
<feature type="region of interest" description="Disordered" evidence="1">
    <location>
        <begin position="456"/>
        <end position="488"/>
    </location>
</feature>
<keyword evidence="2" id="KW-0812">Transmembrane</keyword>
<evidence type="ECO:0000313" key="5">
    <source>
        <dbReference type="Proteomes" id="UP000435243"/>
    </source>
</evidence>
<dbReference type="EMBL" id="WTYY01000003">
    <property type="protein sequence ID" value="MXO88611.1"/>
    <property type="molecule type" value="Genomic_DNA"/>
</dbReference>
<gene>
    <name evidence="4" type="ORF">GRI32_07640</name>
</gene>
<accession>A0A844ZJH5</accession>
<dbReference type="InterPro" id="IPR054539">
    <property type="entry name" value="Beta-prop_PDH"/>
</dbReference>
<dbReference type="OrthoDB" id="9770043at2"/>
<feature type="compositionally biased region" description="Basic and acidic residues" evidence="1">
    <location>
        <begin position="457"/>
        <end position="477"/>
    </location>
</feature>
<comment type="caution">
    <text evidence="4">The sequence shown here is derived from an EMBL/GenBank/DDBJ whole genome shotgun (WGS) entry which is preliminary data.</text>
</comment>
<keyword evidence="5" id="KW-1185">Reference proteome</keyword>
<dbReference type="PANTHER" id="PTHR33546">
    <property type="entry name" value="LARGE, MULTIFUNCTIONAL SECRETED PROTEIN-RELATED"/>
    <property type="match status" value="1"/>
</dbReference>